<evidence type="ECO:0000313" key="1">
    <source>
        <dbReference type="EMBL" id="KAJ7547324.1"/>
    </source>
</evidence>
<organism evidence="1 2">
    <name type="scientific">Diphasiastrum complanatum</name>
    <name type="common">Issler's clubmoss</name>
    <name type="synonym">Lycopodium complanatum</name>
    <dbReference type="NCBI Taxonomy" id="34168"/>
    <lineage>
        <taxon>Eukaryota</taxon>
        <taxon>Viridiplantae</taxon>
        <taxon>Streptophyta</taxon>
        <taxon>Embryophyta</taxon>
        <taxon>Tracheophyta</taxon>
        <taxon>Lycopodiopsida</taxon>
        <taxon>Lycopodiales</taxon>
        <taxon>Lycopodiaceae</taxon>
        <taxon>Lycopodioideae</taxon>
        <taxon>Diphasiastrum</taxon>
    </lineage>
</organism>
<sequence>MKGLRQPWIAALLLLILSLGGYRAAAKFPADEESAMDGNHRKGFEEGFKGGGHMDGEDDAEEQLMMDFLKNLDEASVLAFMDEWSNWVGMASSSSCFNPGVFFERRQSDEQKADLKKGVEMGFGHVTAEEELDTLSRIDEVFGGVHESGKKCGAALLIGRRPTQEDRVLCLPELILPSLGGKTVVLRTLGFFGVFDGHNGEEASDFVSKCVHQYFLHQVYMILGSLITRIFSSNFTVKLSLSEMAAKITWEGSCKQDYLLGTLRTNADVDIYSEKMVDEEDIDAKHPISWNYIKQSFKDLLFLRDFLSKAKSSVAVADSCKMLASYSHDDTKSLLSRSCVITGVSQSHLVEVGKSSLGGKGDNSLIHDFSEKFYQQNNEAYWENDLRTDEDILSYAEGCKSTSIRDKSNFEAKSHMPAVWGSYFYRTFLKRALSKAIVDIDLAFYEEAKHKGWEGGTTACIALTMDGHVLIANLGDSKAFFCSFPCESMLSKGLKLTTKEKRWAQHKFQHNIEFMSKFPDAGTDLDGRDSCVEDLTQDHHPDRKEERLRIEAAGGYVEEWGGVPRLNGMLAVSRSIGDLPFKRYGVICTPEYTGWKSIRTTYSYLVIASDGVFERLDTQDTCRLVTAQDSQTDSSDFFTQKLQIVDLPIPLPPKQEIRQQQESCTDSQNLSKAGKRNMSNSPGWRAAYSNATFSAKELSQMCPKEPRDGNKDIMTFKELVSENSRPNHYRLTEAQVLESHHLQQLNQQADPHDKHHRSDDSNRQLGLLDPDSIAQMIVEMAYSMGSTDNLAAVVLPLEFLRFQSPSSSFEQSIEVFNAATLEHEHAGKLVSAAAAGSTDNNEVSYFLLNHSTASTRNNFANELELKAKAENNQEINSTIVFKSGMLVTKQCHGCYELIERLSGDVVLPFPHGMEDEFQMGEHYSVERLDTTTKGKMNLITMGPGDISRQIQVYQDHQIWAQQIFQTEAEKGICAKGQNACQLWTLVGSVPLDLQTLSPTQLDEAPPYVIPHRRYILKKNVAHGAFGEIWLALRRNCLSDEDLQTLKSENENGKLGALSYSQFSENDNSTSCGAQKTWIPNISSSVPGGDYNYADDVYILKRILMKGDAGIPLSGHREKYFGEVFLNASIKQAKPANVSSAESSQKYKPCFISKHDVWKLNRRTSYSSATNYGYCVGDQQFKEFTNGSRDIQFQKIQKEEGLDHIARYVDSFEIQDHGELWLVFKMEGKSLSSLLYDSEGTTGHPGDFAGFNLLQPSHWWRWLKTTAAGQEEFRSLLKQLILGVRTCHRYNITHRDIKPENIVVHASGSQPTMGINGHPNKEWPSNLTLRLIDFGSALDPFTLEHLYGSTGPTEKEQTVEYSPPEALLWKHWLHFHFDRAHAYDMWSIGVVMLELILGTPHVFQVSSRTHALLDRHLDGWDEASKKTAYMLRAFMEMCILLPGVRPHYYHHFRAESFKYSEKFGLASWDCTEEALLQQIRQRDPLSLGMPDVWSLRLLRQLLQWYPEDRISAEDALQHPFFHPSLQATPNSK</sequence>
<accession>A0ACC2CZA0</accession>
<keyword evidence="2" id="KW-1185">Reference proteome</keyword>
<gene>
    <name evidence="1" type="ORF">O6H91_08G080400</name>
</gene>
<protein>
    <submittedName>
        <fullName evidence="1">Uncharacterized protein</fullName>
    </submittedName>
</protein>
<comment type="caution">
    <text evidence="1">The sequence shown here is derived from an EMBL/GenBank/DDBJ whole genome shotgun (WGS) entry which is preliminary data.</text>
</comment>
<name>A0ACC2CZA0_DIPCM</name>
<proteinExistence type="predicted"/>
<dbReference type="EMBL" id="CM055099">
    <property type="protein sequence ID" value="KAJ7547324.1"/>
    <property type="molecule type" value="Genomic_DNA"/>
</dbReference>
<reference evidence="2" key="1">
    <citation type="journal article" date="2024" name="Proc. Natl. Acad. Sci. U.S.A.">
        <title>Extraordinary preservation of gene collinearity over three hundred million years revealed in homosporous lycophytes.</title>
        <authorList>
            <person name="Li C."/>
            <person name="Wickell D."/>
            <person name="Kuo L.Y."/>
            <person name="Chen X."/>
            <person name="Nie B."/>
            <person name="Liao X."/>
            <person name="Peng D."/>
            <person name="Ji J."/>
            <person name="Jenkins J."/>
            <person name="Williams M."/>
            <person name="Shu S."/>
            <person name="Plott C."/>
            <person name="Barry K."/>
            <person name="Rajasekar S."/>
            <person name="Grimwood J."/>
            <person name="Han X."/>
            <person name="Sun S."/>
            <person name="Hou Z."/>
            <person name="He W."/>
            <person name="Dai G."/>
            <person name="Sun C."/>
            <person name="Schmutz J."/>
            <person name="Leebens-Mack J.H."/>
            <person name="Li F.W."/>
            <person name="Wang L."/>
        </authorList>
    </citation>
    <scope>NUCLEOTIDE SEQUENCE [LARGE SCALE GENOMIC DNA]</scope>
    <source>
        <strain evidence="2">cv. PW_Plant_1</strain>
    </source>
</reference>
<dbReference type="Proteomes" id="UP001162992">
    <property type="component" value="Chromosome 8"/>
</dbReference>
<evidence type="ECO:0000313" key="2">
    <source>
        <dbReference type="Proteomes" id="UP001162992"/>
    </source>
</evidence>